<proteinExistence type="predicted"/>
<evidence type="ECO:0000313" key="1">
    <source>
        <dbReference type="EMBL" id="MBB4194444.1"/>
    </source>
</evidence>
<dbReference type="PANTHER" id="PTHR42110">
    <property type="entry name" value="L-ASPARAGINASE, PUTATIVE (AFU_ORTHOLOGUE AFUA_3G11890)-RELATED"/>
    <property type="match status" value="1"/>
</dbReference>
<protein>
    <submittedName>
        <fullName evidence="1">L-asparaginase II</fullName>
    </submittedName>
</protein>
<comment type="caution">
    <text evidence="1">The sequence shown here is derived from an EMBL/GenBank/DDBJ whole genome shotgun (WGS) entry which is preliminary data.</text>
</comment>
<accession>A0A7W6VQZ5</accession>
<keyword evidence="2" id="KW-1185">Reference proteome</keyword>
<sequence>MIPSEDFVVTDRGGIVENRHRVHAAVVDAKGRLLYALGDPTRLTLARSAAKPAQALAILETNGVERYGFDDADLALMCASHSSEERHIAQTRTMLSKIQAEEADLRCGGHPSLSESVNRSWIKQDYTPTAVCSNCSGKHVGMIAGARAIGAGAENYHLPDHPMQLIVKRTVAELCDLDPQDVEWGIDGCNLPTPAFPLDRLARLYAKLASAADRGEGHEDLSTRDAALARIFQAMARYPELVAGEGRYCTVLMRAFDGAMIGKLGADASYAIGVRVSDDTRRLGADGALGISVKIEDGNIEILYAVLTEILEQLGIGSPECRNPLAEFHHPKRVNTMGVTTGGVSFPFKLRGSKPDGEHSSPAALTR</sequence>
<organism evidence="1 2">
    <name type="scientific">Rhizobium aethiopicum</name>
    <dbReference type="NCBI Taxonomy" id="1138170"/>
    <lineage>
        <taxon>Bacteria</taxon>
        <taxon>Pseudomonadati</taxon>
        <taxon>Pseudomonadota</taxon>
        <taxon>Alphaproteobacteria</taxon>
        <taxon>Hyphomicrobiales</taxon>
        <taxon>Rhizobiaceae</taxon>
        <taxon>Rhizobium/Agrobacterium group</taxon>
        <taxon>Rhizobium</taxon>
    </lineage>
</organism>
<evidence type="ECO:0000313" key="2">
    <source>
        <dbReference type="Proteomes" id="UP000524492"/>
    </source>
</evidence>
<reference evidence="1 2" key="1">
    <citation type="submission" date="2020-08" db="EMBL/GenBank/DDBJ databases">
        <title>Genomic Encyclopedia of Type Strains, Phase IV (KMG-V): Genome sequencing to study the core and pangenomes of soil and plant-associated prokaryotes.</title>
        <authorList>
            <person name="Whitman W."/>
        </authorList>
    </citation>
    <scope>NUCLEOTIDE SEQUENCE [LARGE SCALE GENOMIC DNA]</scope>
    <source>
        <strain evidence="1 2">SEMIA 4074</strain>
    </source>
</reference>
<dbReference type="EMBL" id="JACIFV010000019">
    <property type="protein sequence ID" value="MBB4194444.1"/>
    <property type="molecule type" value="Genomic_DNA"/>
</dbReference>
<dbReference type="RefSeq" id="WP_184459087.1">
    <property type="nucleotide sequence ID" value="NZ_JACIFV010000019.1"/>
</dbReference>
<dbReference type="InterPro" id="IPR010349">
    <property type="entry name" value="Asparaginase_II"/>
</dbReference>
<dbReference type="PANTHER" id="PTHR42110:SF1">
    <property type="entry name" value="L-ASPARAGINASE, PUTATIVE (AFU_ORTHOLOGUE AFUA_3G11890)-RELATED"/>
    <property type="match status" value="1"/>
</dbReference>
<dbReference type="Pfam" id="PF06089">
    <property type="entry name" value="Asparaginase_II"/>
    <property type="match status" value="1"/>
</dbReference>
<gene>
    <name evidence="1" type="ORF">GGD53_004623</name>
</gene>
<dbReference type="Proteomes" id="UP000524492">
    <property type="component" value="Unassembled WGS sequence"/>
</dbReference>
<name>A0A7W6VQZ5_9HYPH</name>
<dbReference type="AlphaFoldDB" id="A0A7W6VQZ5"/>